<dbReference type="GO" id="GO:0061711">
    <property type="term" value="F:tRNA N(6)-L-threonylcarbamoyladenine synthase activity"/>
    <property type="evidence" value="ECO:0007669"/>
    <property type="project" value="UniProtKB-EC"/>
</dbReference>
<gene>
    <name evidence="5" type="primary">tsaB</name>
    <name evidence="5" type="ORF">MOV92_18270</name>
</gene>
<reference evidence="5 6" key="1">
    <citation type="submission" date="2022-03" db="EMBL/GenBank/DDBJ databases">
        <title>Complete genome sequence of Lysobacter capsici VKM B-2533 and Lysobacter gummosus 10.1.1, promising sources of lytic agents.</title>
        <authorList>
            <person name="Tarlachkov S.V."/>
            <person name="Kudryakova I.V."/>
            <person name="Afoshin A.S."/>
            <person name="Leontyevskaya E.A."/>
            <person name="Leontyevskaya N.V."/>
        </authorList>
    </citation>
    <scope>NUCLEOTIDE SEQUENCE [LARGE SCALE GENOMIC DNA]</scope>
    <source>
        <strain evidence="5 6">10.1.1</strain>
    </source>
</reference>
<sequence>MNLLAFETSTEACSVALWLDGEVRERYELAPRRHAELSLPWAEQLLDEAGLKRSQLDAIAIGRGPGAFTGVRLAIALAQGIALALDKPIVPVSTLAVLALRARAMDVAQTLTQRVFAAIDARMGEVYTAAFELRGDEANLLDTEVVLAPDAAIVPGEEDDWFGVGTGFAAGDAALRARLSARFAAVDAEALPHAADLARLAAAAYARGEAVAPERVEPAYLRNNVALTIAEQVALRAKSR</sequence>
<evidence type="ECO:0000259" key="4">
    <source>
        <dbReference type="Pfam" id="PF00814"/>
    </source>
</evidence>
<dbReference type="SUPFAM" id="SSF53067">
    <property type="entry name" value="Actin-like ATPase domain"/>
    <property type="match status" value="2"/>
</dbReference>
<evidence type="ECO:0000313" key="5">
    <source>
        <dbReference type="EMBL" id="UNP28427.1"/>
    </source>
</evidence>
<evidence type="ECO:0000256" key="3">
    <source>
        <dbReference type="ARBA" id="ARBA00032446"/>
    </source>
</evidence>
<dbReference type="InterPro" id="IPR043129">
    <property type="entry name" value="ATPase_NBD"/>
</dbReference>
<dbReference type="InterPro" id="IPR022496">
    <property type="entry name" value="T6A_TsaB"/>
</dbReference>
<protein>
    <recommendedName>
        <fullName evidence="2">tRNA threonylcarbamoyladenosine biosynthesis protein TsaB</fullName>
    </recommendedName>
    <alternativeName>
        <fullName evidence="3">t(6)A37 threonylcarbamoyladenosine biosynthesis protein TsaB</fullName>
    </alternativeName>
</protein>
<keyword evidence="5" id="KW-0012">Acyltransferase</keyword>
<dbReference type="Proteomes" id="UP000829194">
    <property type="component" value="Chromosome"/>
</dbReference>
<dbReference type="PANTHER" id="PTHR11735:SF11">
    <property type="entry name" value="TRNA THREONYLCARBAMOYLADENOSINE BIOSYNTHESIS PROTEIN TSAB"/>
    <property type="match status" value="1"/>
</dbReference>
<name>A0ABY3X772_9GAMM</name>
<dbReference type="PANTHER" id="PTHR11735">
    <property type="entry name" value="TRNA N6-ADENOSINE THREONYLCARBAMOYLTRANSFERASE"/>
    <property type="match status" value="1"/>
</dbReference>
<dbReference type="InterPro" id="IPR000905">
    <property type="entry name" value="Gcp-like_dom"/>
</dbReference>
<keyword evidence="6" id="KW-1185">Reference proteome</keyword>
<dbReference type="NCBIfam" id="TIGR03725">
    <property type="entry name" value="T6A_YeaZ"/>
    <property type="match status" value="1"/>
</dbReference>
<organism evidence="5 6">
    <name type="scientific">Lysobacter gummosus</name>
    <dbReference type="NCBI Taxonomy" id="262324"/>
    <lineage>
        <taxon>Bacteria</taxon>
        <taxon>Pseudomonadati</taxon>
        <taxon>Pseudomonadota</taxon>
        <taxon>Gammaproteobacteria</taxon>
        <taxon>Lysobacterales</taxon>
        <taxon>Lysobacteraceae</taxon>
        <taxon>Lysobacter</taxon>
    </lineage>
</organism>
<dbReference type="CDD" id="cd24032">
    <property type="entry name" value="ASKHA_NBD_TsaB"/>
    <property type="match status" value="1"/>
</dbReference>
<evidence type="ECO:0000256" key="1">
    <source>
        <dbReference type="ARBA" id="ARBA00010493"/>
    </source>
</evidence>
<dbReference type="RefSeq" id="WP_057944007.1">
    <property type="nucleotide sequence ID" value="NZ_CP011131.1"/>
</dbReference>
<accession>A0ABY3X772</accession>
<comment type="similarity">
    <text evidence="1">Belongs to the KAE1 / TsaD family. TsaB subfamily.</text>
</comment>
<dbReference type="Gene3D" id="3.30.420.40">
    <property type="match status" value="2"/>
</dbReference>
<feature type="domain" description="Gcp-like" evidence="4">
    <location>
        <begin position="28"/>
        <end position="226"/>
    </location>
</feature>
<dbReference type="Pfam" id="PF00814">
    <property type="entry name" value="TsaD"/>
    <property type="match status" value="1"/>
</dbReference>
<dbReference type="EMBL" id="CP093547">
    <property type="protein sequence ID" value="UNP28427.1"/>
    <property type="molecule type" value="Genomic_DNA"/>
</dbReference>
<proteinExistence type="inferred from homology"/>
<evidence type="ECO:0000256" key="2">
    <source>
        <dbReference type="ARBA" id="ARBA00019012"/>
    </source>
</evidence>
<keyword evidence="5" id="KW-0808">Transferase</keyword>
<evidence type="ECO:0000313" key="6">
    <source>
        <dbReference type="Proteomes" id="UP000829194"/>
    </source>
</evidence>